<evidence type="ECO:0000313" key="3">
    <source>
        <dbReference type="EMBL" id="MBK0418555.1"/>
    </source>
</evidence>
<sequence>MDVTSKQELTVNGMTCSHCAQTLTTVLSALSSVENVDVDVTSGRVILDVAHPLSTNALTQAVSEAGFELTAIRERAR</sequence>
<accession>A0A934Q721</accession>
<evidence type="ECO:0000259" key="2">
    <source>
        <dbReference type="PROSITE" id="PS50846"/>
    </source>
</evidence>
<name>A0A934Q721_9MICO</name>
<dbReference type="AlphaFoldDB" id="A0A934Q721"/>
<reference evidence="3" key="1">
    <citation type="submission" date="2020-12" db="EMBL/GenBank/DDBJ databases">
        <title>Leucobacter sp. CAS1, isolated from Chromium sludge.</title>
        <authorList>
            <person name="Xu Z."/>
        </authorList>
    </citation>
    <scope>NUCLEOTIDE SEQUENCE</scope>
    <source>
        <strain evidence="3">CSA1</strain>
    </source>
</reference>
<dbReference type="InterPro" id="IPR036163">
    <property type="entry name" value="HMA_dom_sf"/>
</dbReference>
<dbReference type="InterPro" id="IPR006121">
    <property type="entry name" value="HMA_dom"/>
</dbReference>
<feature type="domain" description="HMA" evidence="2">
    <location>
        <begin position="5"/>
        <end position="70"/>
    </location>
</feature>
<proteinExistence type="predicted"/>
<dbReference type="InterPro" id="IPR017969">
    <property type="entry name" value="Heavy-metal-associated_CS"/>
</dbReference>
<evidence type="ECO:0000256" key="1">
    <source>
        <dbReference type="ARBA" id="ARBA00022723"/>
    </source>
</evidence>
<evidence type="ECO:0000313" key="4">
    <source>
        <dbReference type="Proteomes" id="UP000608530"/>
    </source>
</evidence>
<keyword evidence="4" id="KW-1185">Reference proteome</keyword>
<protein>
    <submittedName>
        <fullName evidence="3">Heavy-metal-associated domain-containing protein</fullName>
    </submittedName>
</protein>
<gene>
    <name evidence="3" type="ORF">JD276_05850</name>
</gene>
<dbReference type="PROSITE" id="PS01047">
    <property type="entry name" value="HMA_1"/>
    <property type="match status" value="1"/>
</dbReference>
<dbReference type="RefSeq" id="WP_200114762.1">
    <property type="nucleotide sequence ID" value="NZ_JAEHOH010000007.1"/>
</dbReference>
<organism evidence="3 4">
    <name type="scientific">Leucobacter chromiisoli</name>
    <dbReference type="NCBI Taxonomy" id="2796471"/>
    <lineage>
        <taxon>Bacteria</taxon>
        <taxon>Bacillati</taxon>
        <taxon>Actinomycetota</taxon>
        <taxon>Actinomycetes</taxon>
        <taxon>Micrococcales</taxon>
        <taxon>Microbacteriaceae</taxon>
        <taxon>Leucobacter</taxon>
    </lineage>
</organism>
<dbReference type="Gene3D" id="3.30.70.100">
    <property type="match status" value="1"/>
</dbReference>
<dbReference type="SUPFAM" id="SSF55008">
    <property type="entry name" value="HMA, heavy metal-associated domain"/>
    <property type="match status" value="1"/>
</dbReference>
<dbReference type="Proteomes" id="UP000608530">
    <property type="component" value="Unassembled WGS sequence"/>
</dbReference>
<dbReference type="Pfam" id="PF00403">
    <property type="entry name" value="HMA"/>
    <property type="match status" value="1"/>
</dbReference>
<dbReference type="CDD" id="cd00371">
    <property type="entry name" value="HMA"/>
    <property type="match status" value="1"/>
</dbReference>
<comment type="caution">
    <text evidence="3">The sequence shown here is derived from an EMBL/GenBank/DDBJ whole genome shotgun (WGS) entry which is preliminary data.</text>
</comment>
<dbReference type="GO" id="GO:0046872">
    <property type="term" value="F:metal ion binding"/>
    <property type="evidence" value="ECO:0007669"/>
    <property type="project" value="UniProtKB-KW"/>
</dbReference>
<dbReference type="EMBL" id="JAEHOH010000007">
    <property type="protein sequence ID" value="MBK0418555.1"/>
    <property type="molecule type" value="Genomic_DNA"/>
</dbReference>
<dbReference type="PROSITE" id="PS50846">
    <property type="entry name" value="HMA_2"/>
    <property type="match status" value="1"/>
</dbReference>
<keyword evidence="1" id="KW-0479">Metal-binding</keyword>